<proteinExistence type="predicted"/>
<dbReference type="RefSeq" id="WP_083562340.1">
    <property type="nucleotide sequence ID" value="NZ_AQQV01000003.1"/>
</dbReference>
<reference evidence="3 4" key="1">
    <citation type="submission" date="2013-04" db="EMBL/GenBank/DDBJ databases">
        <title>Oceanococcus atlanticus 22II-S10r2 Genome Sequencing.</title>
        <authorList>
            <person name="Lai Q."/>
            <person name="Li G."/>
            <person name="Shao Z."/>
        </authorList>
    </citation>
    <scope>NUCLEOTIDE SEQUENCE [LARGE SCALE GENOMIC DNA]</scope>
    <source>
        <strain evidence="3 4">22II-S10r2</strain>
    </source>
</reference>
<sequence>MRKTLVLLHRWFGLFIAGFLIIAGLTGAVISWDHELDEWLNPQLFESSSQGELLPVLELVKRVEAADPRARVSFFSLHQEPGHNAEIWVDATIDPETGRRHALDYDHVFVDPVSGEIRGQRLWGKISLAPEHLMSFLYKLHFTLHLPEWRGTDRWGVWLMGAAALVWLIDSFIAFVLTFPRRRRSAHTSTSWRARWAPSWRIRRGASAYKLNFDLHRAVGLWVWIVLLTLAFTSFSLNLYREVFYPVMSLVSETTPGPFETRSPTPLHEPVEPAISWPQLFATARADAHNKGWPEPLGDVFYSDNFAVFGARFFFAGDDHASGGMKIKSLYYDGRSGDLIGEEVPWEGTAADVFNQLQFPLHSGRILGLPGRILMSVMGLVVAMLSITGLVIWWKKRRARISMRRRHPQQRDQAFIEPQTSQGS</sequence>
<dbReference type="AlphaFoldDB" id="A0A1Y1SDB6"/>
<accession>A0A1Y1SDB6</accession>
<dbReference type="Proteomes" id="UP000192342">
    <property type="component" value="Unassembled WGS sequence"/>
</dbReference>
<comment type="caution">
    <text evidence="3">The sequence shown here is derived from an EMBL/GenBank/DDBJ whole genome shotgun (WGS) entry which is preliminary data.</text>
</comment>
<evidence type="ECO:0008006" key="5">
    <source>
        <dbReference type="Google" id="ProtNLM"/>
    </source>
</evidence>
<dbReference type="OrthoDB" id="7238323at2"/>
<evidence type="ECO:0000313" key="3">
    <source>
        <dbReference type="EMBL" id="ORE86184.1"/>
    </source>
</evidence>
<keyword evidence="4" id="KW-1185">Reference proteome</keyword>
<keyword evidence="2" id="KW-0812">Transmembrane</keyword>
<dbReference type="PANTHER" id="PTHR34219">
    <property type="entry name" value="IRON-REGULATED INNER MEMBRANE PROTEIN-RELATED"/>
    <property type="match status" value="1"/>
</dbReference>
<dbReference type="Pfam" id="PF03929">
    <property type="entry name" value="PepSY_TM"/>
    <property type="match status" value="1"/>
</dbReference>
<keyword evidence="2" id="KW-1133">Transmembrane helix</keyword>
<feature type="transmembrane region" description="Helical" evidence="2">
    <location>
        <begin position="373"/>
        <end position="394"/>
    </location>
</feature>
<name>A0A1Y1SDB6_9GAMM</name>
<dbReference type="EMBL" id="AQQV01000003">
    <property type="protein sequence ID" value="ORE86184.1"/>
    <property type="molecule type" value="Genomic_DNA"/>
</dbReference>
<dbReference type="PANTHER" id="PTHR34219:SF5">
    <property type="entry name" value="BLR4505 PROTEIN"/>
    <property type="match status" value="1"/>
</dbReference>
<organism evidence="3 4">
    <name type="scientific">Oceanococcus atlanticus</name>
    <dbReference type="NCBI Taxonomy" id="1317117"/>
    <lineage>
        <taxon>Bacteria</taxon>
        <taxon>Pseudomonadati</taxon>
        <taxon>Pseudomonadota</taxon>
        <taxon>Gammaproteobacteria</taxon>
        <taxon>Chromatiales</taxon>
        <taxon>Oceanococcaceae</taxon>
        <taxon>Oceanococcus</taxon>
    </lineage>
</organism>
<evidence type="ECO:0000256" key="2">
    <source>
        <dbReference type="SAM" id="Phobius"/>
    </source>
</evidence>
<feature type="transmembrane region" description="Helical" evidence="2">
    <location>
        <begin position="12"/>
        <end position="32"/>
    </location>
</feature>
<protein>
    <recommendedName>
        <fullName evidence="5">Iron-regulated membrane protein</fullName>
    </recommendedName>
</protein>
<dbReference type="STRING" id="1317117.ATO7_12843"/>
<feature type="transmembrane region" description="Helical" evidence="2">
    <location>
        <begin position="219"/>
        <end position="240"/>
    </location>
</feature>
<feature type="region of interest" description="Disordered" evidence="1">
    <location>
        <begin position="404"/>
        <end position="424"/>
    </location>
</feature>
<feature type="transmembrane region" description="Helical" evidence="2">
    <location>
        <begin position="155"/>
        <end position="179"/>
    </location>
</feature>
<evidence type="ECO:0000256" key="1">
    <source>
        <dbReference type="SAM" id="MobiDB-lite"/>
    </source>
</evidence>
<keyword evidence="2" id="KW-0472">Membrane</keyword>
<gene>
    <name evidence="3" type="ORF">ATO7_12843</name>
</gene>
<evidence type="ECO:0000313" key="4">
    <source>
        <dbReference type="Proteomes" id="UP000192342"/>
    </source>
</evidence>
<dbReference type="InterPro" id="IPR005625">
    <property type="entry name" value="PepSY-ass_TM"/>
</dbReference>